<dbReference type="Proteomes" id="UP000054007">
    <property type="component" value="Unassembled WGS sequence"/>
</dbReference>
<keyword evidence="7" id="KW-1185">Reference proteome</keyword>
<dbReference type="EMBL" id="KN880489">
    <property type="protein sequence ID" value="KIY69177.1"/>
    <property type="molecule type" value="Genomic_DNA"/>
</dbReference>
<dbReference type="PROSITE" id="PS51375">
    <property type="entry name" value="PPR"/>
    <property type="match status" value="1"/>
</dbReference>
<comment type="subunit">
    <text evidence="4">Binds to mitochondrial small subunit 15S rRNA.</text>
</comment>
<accession>A0A0D7BF81</accession>
<evidence type="ECO:0000256" key="5">
    <source>
        <dbReference type="PROSITE-ProRule" id="PRU00708"/>
    </source>
</evidence>
<evidence type="ECO:0000313" key="6">
    <source>
        <dbReference type="EMBL" id="KIY69177.1"/>
    </source>
</evidence>
<evidence type="ECO:0000256" key="3">
    <source>
        <dbReference type="ARBA" id="ARBA00044493"/>
    </source>
</evidence>
<sequence>MSLRTVIRLGARPTRQLVAARLYSTRPTHAHDQYCRRKIVEFAGTFAQSKTRCSDIHEHYPGLAKTVRWSLQNDPKLAIQSPPQSYIDQVTLMFSTLAASALPADIAAMDTLLGDLPEIFLMVPTLDLHTHIIRVFLDNKRETIAIQWLQNMKKKPGGVSPTPELFHIVLESLRETSVPRRLTNVINSMVESGCSPTHETYKILLRAIWEHYDSTQECPPVEIFETMFADMSKLGLPADMQFATALHDEYARRTRPDEARNVMQKYIDSAPSTALTEAAAKDIAVADELGSVALKSGLDAALQRFENLEQPGTQRMLTAVLNNRKSSTLDDIHQASTVLGVTPSRAAYAMVIANGAAQSKGDGLEGAFAVYEAAKESGISPDAEMAKPLIRALAKQGRAAAFTKAMSLYDDLLFARSVAKNDGGTDGPDLATYELLFSALRPQVLEELDNPAAIIELLVTEMAAQTIPTNSIAGSLITALMHLSPTRADAMKAYEQHKHALTAQGYIYLLSQFVKMDFGKHDHCPDLIDYFQIANDMKAAGHEPDKPRVFNILISQYVEIVRRFPRGRLDSALSSKLAQSLRRLHDLVSLEAALEPDVAMYNQIMNVYAHLGCYGDAYRMWEQMALSGCYDVVSVSIAFDVCGFSGSHHAYKQILSRLAQERFTMDRNNYLSIIECQCRLRLLNDATKTICLDMPKAGFKPTVSTVNMLFYTARGNKKLLRAVVDRLQKYVPDTLKPVKGEWDPVLVEVLEEVRRDVD</sequence>
<dbReference type="InterPro" id="IPR002885">
    <property type="entry name" value="PPR_rpt"/>
</dbReference>
<keyword evidence="2" id="KW-0677">Repeat</keyword>
<evidence type="ECO:0000313" key="7">
    <source>
        <dbReference type="Proteomes" id="UP000054007"/>
    </source>
</evidence>
<dbReference type="InterPro" id="IPR011990">
    <property type="entry name" value="TPR-like_helical_dom_sf"/>
</dbReference>
<evidence type="ECO:0000256" key="4">
    <source>
        <dbReference type="ARBA" id="ARBA00044511"/>
    </source>
</evidence>
<dbReference type="PANTHER" id="PTHR47447:SF21">
    <property type="entry name" value="PENTACOTRIPEPTIDE-REPEAT REGION OF PRORP DOMAIN-CONTAINING PROTEIN"/>
    <property type="match status" value="1"/>
</dbReference>
<comment type="similarity">
    <text evidence="1">Belongs to the CCM1 family.</text>
</comment>
<gene>
    <name evidence="6" type="ORF">CYLTODRAFT_489187</name>
</gene>
<feature type="repeat" description="PPR" evidence="5">
    <location>
        <begin position="597"/>
        <end position="631"/>
    </location>
</feature>
<dbReference type="PANTHER" id="PTHR47447">
    <property type="entry name" value="OS03G0856100 PROTEIN"/>
    <property type="match status" value="1"/>
</dbReference>
<dbReference type="STRING" id="1314674.A0A0D7BF81"/>
<evidence type="ECO:0008006" key="8">
    <source>
        <dbReference type="Google" id="ProtNLM"/>
    </source>
</evidence>
<dbReference type="OrthoDB" id="185373at2759"/>
<evidence type="ECO:0000256" key="1">
    <source>
        <dbReference type="ARBA" id="ARBA00006192"/>
    </source>
</evidence>
<dbReference type="AlphaFoldDB" id="A0A0D7BF81"/>
<dbReference type="Pfam" id="PF01535">
    <property type="entry name" value="PPR"/>
    <property type="match status" value="1"/>
</dbReference>
<organism evidence="6 7">
    <name type="scientific">Cylindrobasidium torrendii FP15055 ss-10</name>
    <dbReference type="NCBI Taxonomy" id="1314674"/>
    <lineage>
        <taxon>Eukaryota</taxon>
        <taxon>Fungi</taxon>
        <taxon>Dikarya</taxon>
        <taxon>Basidiomycota</taxon>
        <taxon>Agaricomycotina</taxon>
        <taxon>Agaricomycetes</taxon>
        <taxon>Agaricomycetidae</taxon>
        <taxon>Agaricales</taxon>
        <taxon>Marasmiineae</taxon>
        <taxon>Physalacriaceae</taxon>
        <taxon>Cylindrobasidium</taxon>
    </lineage>
</organism>
<evidence type="ECO:0000256" key="2">
    <source>
        <dbReference type="ARBA" id="ARBA00022737"/>
    </source>
</evidence>
<protein>
    <recommendedName>
        <fullName evidence="8">Pentacotripeptide-repeat region of PRORP domain-containing protein</fullName>
    </recommendedName>
</protein>
<reference evidence="6 7" key="1">
    <citation type="journal article" date="2015" name="Fungal Genet. Biol.">
        <title>Evolution of novel wood decay mechanisms in Agaricales revealed by the genome sequences of Fistulina hepatica and Cylindrobasidium torrendii.</title>
        <authorList>
            <person name="Floudas D."/>
            <person name="Held B.W."/>
            <person name="Riley R."/>
            <person name="Nagy L.G."/>
            <person name="Koehler G."/>
            <person name="Ransdell A.S."/>
            <person name="Younus H."/>
            <person name="Chow J."/>
            <person name="Chiniquy J."/>
            <person name="Lipzen A."/>
            <person name="Tritt A."/>
            <person name="Sun H."/>
            <person name="Haridas S."/>
            <person name="LaButti K."/>
            <person name="Ohm R.A."/>
            <person name="Kues U."/>
            <person name="Blanchette R.A."/>
            <person name="Grigoriev I.V."/>
            <person name="Minto R.E."/>
            <person name="Hibbett D.S."/>
        </authorList>
    </citation>
    <scope>NUCLEOTIDE SEQUENCE [LARGE SCALE GENOMIC DNA]</scope>
    <source>
        <strain evidence="6 7">FP15055 ss-10</strain>
    </source>
</reference>
<dbReference type="NCBIfam" id="TIGR00756">
    <property type="entry name" value="PPR"/>
    <property type="match status" value="1"/>
</dbReference>
<dbReference type="Gene3D" id="1.25.40.10">
    <property type="entry name" value="Tetratricopeptide repeat domain"/>
    <property type="match status" value="3"/>
</dbReference>
<comment type="function">
    <text evidence="3">Regulates mitochondrial small subunit maturation by controlling 15S rRNA 5'-end processing. Localizes to the 5' precursor of the 15S rRNA in a position that is subsequently occupied by mS47 in the mature yeast mtSSU. Uses structure and sequence-specific RNA recognition, binding to a single-stranded region of the precursor and specifically recognizing bases -6 to -1. The exchange of Ccm1 for mS47 is coupled to the irreversible removal of precursor rRNA that is accompanied by conformational changes of the mitoribosomal proteins uS5m and mS26. These conformational changes signal completion of 5'-end rRNA processing through protection of the mature 5'-end of the 15S rRNA and stabilization of mS47. The removal of the 5' precursor together with the dissociation of Ccm1 may be catalyzed by the 5'-3' exoribonuclease Pet127. Involved in the specific removal of group I introns in mitochondrial encoded transcripts.</text>
</comment>
<name>A0A0D7BF81_9AGAR</name>
<proteinExistence type="inferred from homology"/>